<feature type="compositionally biased region" description="Polar residues" evidence="1">
    <location>
        <begin position="353"/>
        <end position="373"/>
    </location>
</feature>
<feature type="transmembrane region" description="Helical" evidence="2">
    <location>
        <begin position="74"/>
        <end position="96"/>
    </location>
</feature>
<dbReference type="Proteomes" id="UP000008370">
    <property type="component" value="Unassembled WGS sequence"/>
</dbReference>
<reference evidence="3 4" key="1">
    <citation type="journal article" date="2012" name="BMC Genomics">
        <title>Comparative genomics of the white-rot fungi, Phanerochaete carnosa and P. chrysosporium, to elucidate the genetic basis of the distinct wood types they colonize.</title>
        <authorList>
            <person name="Suzuki H."/>
            <person name="MacDonald J."/>
            <person name="Syed K."/>
            <person name="Salamov A."/>
            <person name="Hori C."/>
            <person name="Aerts A."/>
            <person name="Henrissat B."/>
            <person name="Wiebenga A."/>
            <person name="vanKuyk P.A."/>
            <person name="Barry K."/>
            <person name="Lindquist E."/>
            <person name="LaButti K."/>
            <person name="Lapidus A."/>
            <person name="Lucas S."/>
            <person name="Coutinho P."/>
            <person name="Gong Y."/>
            <person name="Samejima M."/>
            <person name="Mahadevan R."/>
            <person name="Abou-Zaid M."/>
            <person name="de Vries R.P."/>
            <person name="Igarashi K."/>
            <person name="Yadav J.S."/>
            <person name="Grigoriev I.V."/>
            <person name="Master E.R."/>
        </authorList>
    </citation>
    <scope>NUCLEOTIDE SEQUENCE [LARGE SCALE GENOMIC DNA]</scope>
    <source>
        <strain evidence="3 4">HHB-10118-sp</strain>
    </source>
</reference>
<feature type="region of interest" description="Disordered" evidence="1">
    <location>
        <begin position="421"/>
        <end position="446"/>
    </location>
</feature>
<feature type="transmembrane region" description="Helical" evidence="2">
    <location>
        <begin position="273"/>
        <end position="303"/>
    </location>
</feature>
<feature type="transmembrane region" description="Helical" evidence="2">
    <location>
        <begin position="207"/>
        <end position="227"/>
    </location>
</feature>
<evidence type="ECO:0000256" key="1">
    <source>
        <dbReference type="SAM" id="MobiDB-lite"/>
    </source>
</evidence>
<feature type="transmembrane region" description="Helical" evidence="2">
    <location>
        <begin position="168"/>
        <end position="187"/>
    </location>
</feature>
<feature type="transmembrane region" description="Helical" evidence="2">
    <location>
        <begin position="239"/>
        <end position="261"/>
    </location>
</feature>
<dbReference type="KEGG" id="pco:PHACADRAFT_259760"/>
<feature type="transmembrane region" description="Helical" evidence="2">
    <location>
        <begin position="38"/>
        <end position="62"/>
    </location>
</feature>
<gene>
    <name evidence="3" type="ORF">PHACADRAFT_259760</name>
</gene>
<keyword evidence="4" id="KW-1185">Reference proteome</keyword>
<keyword evidence="2" id="KW-0472">Membrane</keyword>
<keyword evidence="2" id="KW-1133">Transmembrane helix</keyword>
<organism evidence="3 4">
    <name type="scientific">Phanerochaete carnosa (strain HHB-10118-sp)</name>
    <name type="common">White-rot fungus</name>
    <name type="synonym">Peniophora carnosa</name>
    <dbReference type="NCBI Taxonomy" id="650164"/>
    <lineage>
        <taxon>Eukaryota</taxon>
        <taxon>Fungi</taxon>
        <taxon>Dikarya</taxon>
        <taxon>Basidiomycota</taxon>
        <taxon>Agaricomycotina</taxon>
        <taxon>Agaricomycetes</taxon>
        <taxon>Polyporales</taxon>
        <taxon>Phanerochaetaceae</taxon>
        <taxon>Phanerochaete</taxon>
    </lineage>
</organism>
<dbReference type="HOGENOM" id="CLU_016579_1_1_1"/>
<dbReference type="EMBL" id="JH930474">
    <property type="protein sequence ID" value="EKM53403.1"/>
    <property type="molecule type" value="Genomic_DNA"/>
</dbReference>
<dbReference type="OrthoDB" id="3357304at2759"/>
<evidence type="ECO:0000313" key="4">
    <source>
        <dbReference type="Proteomes" id="UP000008370"/>
    </source>
</evidence>
<evidence type="ECO:0000256" key="2">
    <source>
        <dbReference type="SAM" id="Phobius"/>
    </source>
</evidence>
<feature type="transmembrane region" description="Helical" evidence="2">
    <location>
        <begin position="134"/>
        <end position="156"/>
    </location>
</feature>
<proteinExistence type="predicted"/>
<protein>
    <submittedName>
        <fullName evidence="3">Uncharacterized protein</fullName>
    </submittedName>
</protein>
<feature type="region of interest" description="Disordered" evidence="1">
    <location>
        <begin position="463"/>
        <end position="543"/>
    </location>
</feature>
<evidence type="ECO:0000313" key="3">
    <source>
        <dbReference type="EMBL" id="EKM53403.1"/>
    </source>
</evidence>
<accession>K5VPN1</accession>
<feature type="compositionally biased region" description="Low complexity" evidence="1">
    <location>
        <begin position="374"/>
        <end position="383"/>
    </location>
</feature>
<feature type="region of interest" description="Disordered" evidence="1">
    <location>
        <begin position="350"/>
        <end position="383"/>
    </location>
</feature>
<sequence length="563" mass="63089">MSPVVAQNFTDDSTYNSTDGSFGIDPILRYRPSFACSLPVQILMIGIVLTLTSVLLIHLIFTAQYHWPLAPVNYALQLSAVITLLVSLIATLHVVLEAATQESTVWPYMLTYIAVDIPPLQDEESAAGWRTGELAAWLLMNATTSALIQITHIQFLTLLFPSNLERRLIFILLGPLAIVAAIMQLVPLNDSSVDGKLTSIASAVQNICNATLSLLFTASLFIWGFLVNRRSAWRTDGGTAAFGIGALMLALASTAITFIYIPSKDHYSWMPGLMWAVILWQSFLGWWWWVGSGMGVGEVDELLRREEKRRMKRKARLVARQMRREKAQTLWHGVTGAFSYDKEKRRMKAANIRSGTPTGNPRSRSIPTTSTMDSSETSGKASTSSVSTADAFVHKLQQFYATRQLYAAYLRLRHAHLTASREQAEENNERMQQVYGPSESGGEVDPVSVGWGLGSYGVRQMNREDTQERQQGLQGILEVDEEDKTSDDGSSVGRRKEHSAETDFRSQPANARRRKNRLARRDTDARNEGTLPQHTPVEGAQPQSMWYWGPLRRWRLRDSTVYK</sequence>
<keyword evidence="2" id="KW-0812">Transmembrane</keyword>
<dbReference type="InParanoid" id="K5VPN1"/>
<dbReference type="RefSeq" id="XP_007398095.1">
    <property type="nucleotide sequence ID" value="XM_007398033.1"/>
</dbReference>
<name>K5VPN1_PHACS</name>
<dbReference type="GeneID" id="18917518"/>
<dbReference type="AlphaFoldDB" id="K5VPN1"/>